<evidence type="ECO:0000313" key="5">
    <source>
        <dbReference type="Proteomes" id="UP000811609"/>
    </source>
</evidence>
<dbReference type="Proteomes" id="UP000811609">
    <property type="component" value="Chromosome 1"/>
</dbReference>
<dbReference type="InterPro" id="IPR050425">
    <property type="entry name" value="NAD(P)_dehydrat-like"/>
</dbReference>
<dbReference type="CDD" id="cd08958">
    <property type="entry name" value="FR_SDR_e"/>
    <property type="match status" value="1"/>
</dbReference>
<keyword evidence="1" id="KW-0521">NADP</keyword>
<dbReference type="InterPro" id="IPR001509">
    <property type="entry name" value="Epimerase_deHydtase"/>
</dbReference>
<gene>
    <name evidence="4" type="ORF">CIPAW_01G262400</name>
</gene>
<dbReference type="GO" id="GO:0016616">
    <property type="term" value="F:oxidoreductase activity, acting on the CH-OH group of donors, NAD or NADP as acceptor"/>
    <property type="evidence" value="ECO:0007669"/>
    <property type="project" value="TreeGrafter"/>
</dbReference>
<protein>
    <recommendedName>
        <fullName evidence="3">NAD-dependent epimerase/dehydratase domain-containing protein</fullName>
    </recommendedName>
</protein>
<evidence type="ECO:0000313" key="4">
    <source>
        <dbReference type="EMBL" id="KAG6669706.1"/>
    </source>
</evidence>
<dbReference type="PANTHER" id="PTHR10366:SF689">
    <property type="entry name" value="PROTEIN BRI1-5 ENHANCED 1"/>
    <property type="match status" value="1"/>
</dbReference>
<organism evidence="4 5">
    <name type="scientific">Carya illinoinensis</name>
    <name type="common">Pecan</name>
    <dbReference type="NCBI Taxonomy" id="32201"/>
    <lineage>
        <taxon>Eukaryota</taxon>
        <taxon>Viridiplantae</taxon>
        <taxon>Streptophyta</taxon>
        <taxon>Embryophyta</taxon>
        <taxon>Tracheophyta</taxon>
        <taxon>Spermatophyta</taxon>
        <taxon>Magnoliopsida</taxon>
        <taxon>eudicotyledons</taxon>
        <taxon>Gunneridae</taxon>
        <taxon>Pentapetalae</taxon>
        <taxon>rosids</taxon>
        <taxon>fabids</taxon>
        <taxon>Fagales</taxon>
        <taxon>Juglandaceae</taxon>
        <taxon>Carya</taxon>
    </lineage>
</organism>
<name>A0A8T1RSM8_CARIL</name>
<dbReference type="FunFam" id="3.40.50.720:FF:000984">
    <property type="entry name" value="Dihydroflavonol 4-reductase family"/>
    <property type="match status" value="1"/>
</dbReference>
<dbReference type="Pfam" id="PF01370">
    <property type="entry name" value="Epimerase"/>
    <property type="match status" value="1"/>
</dbReference>
<dbReference type="PANTHER" id="PTHR10366">
    <property type="entry name" value="NAD DEPENDENT EPIMERASE/DEHYDRATASE"/>
    <property type="match status" value="1"/>
</dbReference>
<evidence type="ECO:0000256" key="2">
    <source>
        <dbReference type="ARBA" id="ARBA00023002"/>
    </source>
</evidence>
<dbReference type="AlphaFoldDB" id="A0A8T1RSM8"/>
<keyword evidence="2" id="KW-0560">Oxidoreductase</keyword>
<proteinExistence type="predicted"/>
<feature type="domain" description="NAD-dependent epimerase/dehydratase" evidence="3">
    <location>
        <begin position="9"/>
        <end position="251"/>
    </location>
</feature>
<reference evidence="4" key="1">
    <citation type="submission" date="2020-12" db="EMBL/GenBank/DDBJ databases">
        <title>WGS assembly of Carya illinoinensis cv. Pawnee.</title>
        <authorList>
            <person name="Platts A."/>
            <person name="Shu S."/>
            <person name="Wright S."/>
            <person name="Barry K."/>
            <person name="Edger P."/>
            <person name="Pires J.C."/>
            <person name="Schmutz J."/>
        </authorList>
    </citation>
    <scope>NUCLEOTIDE SEQUENCE</scope>
    <source>
        <tissue evidence="4">Leaf</tissue>
    </source>
</reference>
<evidence type="ECO:0000259" key="3">
    <source>
        <dbReference type="Pfam" id="PF01370"/>
    </source>
</evidence>
<accession>A0A8T1RSM8</accession>
<dbReference type="EMBL" id="CM031809">
    <property type="protein sequence ID" value="KAG6669706.1"/>
    <property type="molecule type" value="Genomic_DNA"/>
</dbReference>
<evidence type="ECO:0000256" key="1">
    <source>
        <dbReference type="ARBA" id="ARBA00022857"/>
    </source>
</evidence>
<sequence length="329" mass="36678">MAAGEKDTVCVTGGTGYVASWLIMRLLQNGFSVRATVRSDPECKKDISYLTKLPEAIKKLQIFHADLNQPDSFITAIEGCIGVFHLAHPMDINGKEPEKTVTKRALEGTLGILKACLNSKTVKRVIYTSSAATVLYNDKGLSVSDESTWSNLDTCKNSKLVNPSYLVSKTITERTALEFAEKNGLDLVTLVLPLVVGPFICPTIPSSVSMALAMIFSDQVDQYEYLIYSYMVHIDDVAGAHMFLLEHPNAKGRYICSSVERSIHQLYEFLSSRYPRFQLPRMEIFNGVTSYRHSSLSSQKLLDTGFKFKYGLAEMFDGAIQCCKERSFL</sequence>
<comment type="caution">
    <text evidence="4">The sequence shown here is derived from an EMBL/GenBank/DDBJ whole genome shotgun (WGS) entry which is preliminary data.</text>
</comment>
<keyword evidence="5" id="KW-1185">Reference proteome</keyword>